<evidence type="ECO:0000256" key="4">
    <source>
        <dbReference type="ARBA" id="ARBA00023136"/>
    </source>
</evidence>
<organism evidence="8 9">
    <name type="scientific">Actinocatenispora thailandica</name>
    <dbReference type="NCBI Taxonomy" id="227318"/>
    <lineage>
        <taxon>Bacteria</taxon>
        <taxon>Bacillati</taxon>
        <taxon>Actinomycetota</taxon>
        <taxon>Actinomycetes</taxon>
        <taxon>Micromonosporales</taxon>
        <taxon>Micromonosporaceae</taxon>
        <taxon>Actinocatenispora</taxon>
    </lineage>
</organism>
<proteinExistence type="inferred from homology"/>
<keyword evidence="6" id="KW-0813">Transport</keyword>
<dbReference type="KEGG" id="atl:Athai_39920"/>
<comment type="subcellular location">
    <subcellularLocation>
        <location evidence="6">Cell membrane</location>
        <topology evidence="6">Multi-pass membrane protein</topology>
    </subcellularLocation>
    <subcellularLocation>
        <location evidence="1">Membrane</location>
        <topology evidence="1">Multi-pass membrane protein</topology>
    </subcellularLocation>
</comment>
<dbReference type="GO" id="GO:0046677">
    <property type="term" value="P:response to antibiotic"/>
    <property type="evidence" value="ECO:0007669"/>
    <property type="project" value="UniProtKB-KW"/>
</dbReference>
<evidence type="ECO:0000259" key="7">
    <source>
        <dbReference type="PROSITE" id="PS51012"/>
    </source>
</evidence>
<evidence type="ECO:0000313" key="9">
    <source>
        <dbReference type="Proteomes" id="UP000611640"/>
    </source>
</evidence>
<dbReference type="InterPro" id="IPR047817">
    <property type="entry name" value="ABC2_TM_bact-type"/>
</dbReference>
<feature type="transmembrane region" description="Helical" evidence="6">
    <location>
        <begin position="181"/>
        <end position="199"/>
    </location>
</feature>
<evidence type="ECO:0000256" key="3">
    <source>
        <dbReference type="ARBA" id="ARBA00022989"/>
    </source>
</evidence>
<keyword evidence="9" id="KW-1185">Reference proteome</keyword>
<dbReference type="AlphaFoldDB" id="A0A7R7DRE1"/>
<feature type="transmembrane region" description="Helical" evidence="6">
    <location>
        <begin position="64"/>
        <end position="84"/>
    </location>
</feature>
<evidence type="ECO:0000256" key="2">
    <source>
        <dbReference type="ARBA" id="ARBA00022692"/>
    </source>
</evidence>
<dbReference type="InterPro" id="IPR000412">
    <property type="entry name" value="ABC_2_transport"/>
</dbReference>
<evidence type="ECO:0000256" key="6">
    <source>
        <dbReference type="RuleBase" id="RU361157"/>
    </source>
</evidence>
<feature type="domain" description="ABC transmembrane type-2" evidence="7">
    <location>
        <begin position="30"/>
        <end position="259"/>
    </location>
</feature>
<name>A0A7R7DRE1_9ACTN</name>
<feature type="transmembrane region" description="Helical" evidence="6">
    <location>
        <begin position="29"/>
        <end position="52"/>
    </location>
</feature>
<gene>
    <name evidence="8" type="ORF">Athai_39920</name>
</gene>
<dbReference type="PANTHER" id="PTHR43229">
    <property type="entry name" value="NODULATION PROTEIN J"/>
    <property type="match status" value="1"/>
</dbReference>
<dbReference type="Proteomes" id="UP000611640">
    <property type="component" value="Chromosome"/>
</dbReference>
<accession>A0A7R7DRE1</accession>
<keyword evidence="3 6" id="KW-1133">Transmembrane helix</keyword>
<dbReference type="InterPro" id="IPR051784">
    <property type="entry name" value="Nod_factor_ABC_transporter"/>
</dbReference>
<dbReference type="InterPro" id="IPR013525">
    <property type="entry name" value="ABC2_TM"/>
</dbReference>
<dbReference type="GO" id="GO:0043190">
    <property type="term" value="C:ATP-binding cassette (ABC) transporter complex"/>
    <property type="evidence" value="ECO:0007669"/>
    <property type="project" value="InterPro"/>
</dbReference>
<reference evidence="8 9" key="1">
    <citation type="submission" date="2020-08" db="EMBL/GenBank/DDBJ databases">
        <title>Whole genome shotgun sequence of Actinocatenispora thailandica NBRC 105041.</title>
        <authorList>
            <person name="Komaki H."/>
            <person name="Tamura T."/>
        </authorList>
    </citation>
    <scope>NUCLEOTIDE SEQUENCE [LARGE SCALE GENOMIC DNA]</scope>
    <source>
        <strain evidence="8 9">NBRC 105041</strain>
    </source>
</reference>
<dbReference type="Pfam" id="PF01061">
    <property type="entry name" value="ABC2_membrane"/>
    <property type="match status" value="1"/>
</dbReference>
<dbReference type="RefSeq" id="WP_203962859.1">
    <property type="nucleotide sequence ID" value="NZ_AP023355.1"/>
</dbReference>
<feature type="transmembrane region" description="Helical" evidence="6">
    <location>
        <begin position="126"/>
        <end position="143"/>
    </location>
</feature>
<keyword evidence="2 6" id="KW-0812">Transmembrane</keyword>
<keyword evidence="6" id="KW-1003">Cell membrane</keyword>
<evidence type="ECO:0000256" key="1">
    <source>
        <dbReference type="ARBA" id="ARBA00004141"/>
    </source>
</evidence>
<dbReference type="PIRSF" id="PIRSF006648">
    <property type="entry name" value="DrrB"/>
    <property type="match status" value="1"/>
</dbReference>
<dbReference type="EMBL" id="AP023355">
    <property type="protein sequence ID" value="BCJ36489.1"/>
    <property type="molecule type" value="Genomic_DNA"/>
</dbReference>
<evidence type="ECO:0000256" key="5">
    <source>
        <dbReference type="ARBA" id="ARBA00023251"/>
    </source>
</evidence>
<keyword evidence="5" id="KW-0046">Antibiotic resistance</keyword>
<protein>
    <recommendedName>
        <fullName evidence="6">Transport permease protein</fullName>
    </recommendedName>
</protein>
<evidence type="ECO:0000313" key="8">
    <source>
        <dbReference type="EMBL" id="BCJ36489.1"/>
    </source>
</evidence>
<dbReference type="PANTHER" id="PTHR43229:SF2">
    <property type="entry name" value="NODULATION PROTEIN J"/>
    <property type="match status" value="1"/>
</dbReference>
<feature type="transmembrane region" description="Helical" evidence="6">
    <location>
        <begin position="149"/>
        <end position="169"/>
    </location>
</feature>
<sequence length="262" mass="28281">MLTTLLLRVSPRRAGAVVERNVLVHRRGWVVLASGFFEPLLYLLSLGIGLGALVGRVPFAGGTVAYPVFLAPAMLAVQAMNAALTETTFNVFGKLKYMRLYDAVLATPVTPLELALGEIGWCLARSGLYSGVFLGLMALLGLTPSGWAILAWPAAILIGFAFAALGMALTTFLRSWQDFDYVMIIMMVMFMFAGTFTPLDAYPAWARPLVELTPLYHGVAITRGLSLGRLDLAMLGHAGYLVGCCVVGLWVAARRLGRLLQP</sequence>
<dbReference type="PROSITE" id="PS51012">
    <property type="entry name" value="ABC_TM2"/>
    <property type="match status" value="1"/>
</dbReference>
<dbReference type="PRINTS" id="PR00164">
    <property type="entry name" value="ABC2TRNSPORT"/>
</dbReference>
<keyword evidence="4 6" id="KW-0472">Membrane</keyword>
<dbReference type="GO" id="GO:0140359">
    <property type="term" value="F:ABC-type transporter activity"/>
    <property type="evidence" value="ECO:0007669"/>
    <property type="project" value="InterPro"/>
</dbReference>
<feature type="transmembrane region" description="Helical" evidence="6">
    <location>
        <begin position="232"/>
        <end position="253"/>
    </location>
</feature>
<comment type="similarity">
    <text evidence="6">Belongs to the ABC-2 integral membrane protein family.</text>
</comment>